<feature type="region of interest" description="Disordered" evidence="4">
    <location>
        <begin position="201"/>
        <end position="222"/>
    </location>
</feature>
<comment type="subunit">
    <text evidence="2">Interacts with coenzyme Q.</text>
</comment>
<dbReference type="GO" id="GO:0045333">
    <property type="term" value="P:cellular respiration"/>
    <property type="evidence" value="ECO:0007669"/>
    <property type="project" value="InterPro"/>
</dbReference>
<comment type="function">
    <text evidence="3">Required for the function of coenzyme Q in the respiratory chain. May serve as a chaperone or may be involved in the transport of Q6 from its site of synthesis to the catalytic sites of the respiratory complexes.</text>
</comment>
<organism evidence="6 7">
    <name type="scientific">Cladophialophora bantiana (strain ATCC 10958 / CBS 173.52 / CDC B-1940 / NIH 8579)</name>
    <name type="common">Xylohypha bantiana</name>
    <dbReference type="NCBI Taxonomy" id="1442370"/>
    <lineage>
        <taxon>Eukaryota</taxon>
        <taxon>Fungi</taxon>
        <taxon>Dikarya</taxon>
        <taxon>Ascomycota</taxon>
        <taxon>Pezizomycotina</taxon>
        <taxon>Eurotiomycetes</taxon>
        <taxon>Chaetothyriomycetidae</taxon>
        <taxon>Chaetothyriales</taxon>
        <taxon>Herpotrichiellaceae</taxon>
        <taxon>Cladophialophora</taxon>
    </lineage>
</organism>
<name>A0A0D2HZM1_CLAB1</name>
<dbReference type="Proteomes" id="UP000053789">
    <property type="component" value="Unassembled WGS sequence"/>
</dbReference>
<comment type="similarity">
    <text evidence="1">Belongs to the COQ10 family.</text>
</comment>
<evidence type="ECO:0000256" key="3">
    <source>
        <dbReference type="ARBA" id="ARBA00024947"/>
    </source>
</evidence>
<evidence type="ECO:0000256" key="2">
    <source>
        <dbReference type="ARBA" id="ARBA00011814"/>
    </source>
</evidence>
<dbReference type="HOGENOM" id="CLU_079653_1_0_1"/>
<dbReference type="EMBL" id="KN846980">
    <property type="protein sequence ID" value="KIW98908.1"/>
    <property type="molecule type" value="Genomic_DNA"/>
</dbReference>
<dbReference type="SUPFAM" id="SSF55961">
    <property type="entry name" value="Bet v1-like"/>
    <property type="match status" value="1"/>
</dbReference>
<sequence>MAARRTATLLLNSQARFVPAVSASLNAQPVRQTRTLFDSLLSSTLGTCSLRSMVHTKVLPYSAATVFKAVSDVAGYPTFLPYTISSNVTSRDAAGYPTRASLKVGYATLGIEEDWESIVRCDPAQGIIEARSSERHSNGLFETLSTKWLIAPSKTAVDSTAVRLNVNVKFRNPLYDQMFAQVESKVASTMVSAFEKRVEELHQKQKMRPERMAESSKDGRDQLQQTCICDHKSLRR</sequence>
<dbReference type="Gene3D" id="3.30.530.20">
    <property type="match status" value="1"/>
</dbReference>
<dbReference type="GeneID" id="27693499"/>
<evidence type="ECO:0000256" key="4">
    <source>
        <dbReference type="SAM" id="MobiDB-lite"/>
    </source>
</evidence>
<gene>
    <name evidence="6" type="ORF">Z519_00571</name>
</gene>
<dbReference type="InterPro" id="IPR005031">
    <property type="entry name" value="COQ10_START"/>
</dbReference>
<proteinExistence type="inferred from homology"/>
<evidence type="ECO:0000313" key="6">
    <source>
        <dbReference type="EMBL" id="KIW98908.1"/>
    </source>
</evidence>
<dbReference type="PANTHER" id="PTHR12901">
    <property type="entry name" value="SPERM PROTEIN HOMOLOG"/>
    <property type="match status" value="1"/>
</dbReference>
<dbReference type="InterPro" id="IPR023393">
    <property type="entry name" value="START-like_dom_sf"/>
</dbReference>
<accession>A0A0D2HZM1</accession>
<dbReference type="CDD" id="cd07813">
    <property type="entry name" value="COQ10p_like"/>
    <property type="match status" value="1"/>
</dbReference>
<feature type="compositionally biased region" description="Basic and acidic residues" evidence="4">
    <location>
        <begin position="201"/>
        <end position="221"/>
    </location>
</feature>
<dbReference type="PANTHER" id="PTHR12901:SF10">
    <property type="entry name" value="COENZYME Q-BINDING PROTEIN COQ10, MITOCHONDRIAL"/>
    <property type="match status" value="1"/>
</dbReference>
<dbReference type="Pfam" id="PF03364">
    <property type="entry name" value="Polyketide_cyc"/>
    <property type="match status" value="1"/>
</dbReference>
<evidence type="ECO:0000256" key="1">
    <source>
        <dbReference type="ARBA" id="ARBA00006885"/>
    </source>
</evidence>
<feature type="domain" description="Coenzyme Q-binding protein COQ10 START" evidence="5">
    <location>
        <begin position="59"/>
        <end position="195"/>
    </location>
</feature>
<evidence type="ECO:0000313" key="7">
    <source>
        <dbReference type="Proteomes" id="UP000053789"/>
    </source>
</evidence>
<dbReference type="GO" id="GO:0048039">
    <property type="term" value="F:ubiquinone binding"/>
    <property type="evidence" value="ECO:0007669"/>
    <property type="project" value="InterPro"/>
</dbReference>
<keyword evidence="7" id="KW-1185">Reference proteome</keyword>
<dbReference type="OrthoDB" id="292693at2759"/>
<reference evidence="6" key="1">
    <citation type="submission" date="2015-01" db="EMBL/GenBank/DDBJ databases">
        <title>The Genome Sequence of Cladophialophora bantiana CBS 173.52.</title>
        <authorList>
            <consortium name="The Broad Institute Genomics Platform"/>
            <person name="Cuomo C."/>
            <person name="de Hoog S."/>
            <person name="Gorbushina A."/>
            <person name="Stielow B."/>
            <person name="Teixiera M."/>
            <person name="Abouelleil A."/>
            <person name="Chapman S.B."/>
            <person name="Priest M."/>
            <person name="Young S.K."/>
            <person name="Wortman J."/>
            <person name="Nusbaum C."/>
            <person name="Birren B."/>
        </authorList>
    </citation>
    <scope>NUCLEOTIDE SEQUENCE [LARGE SCALE GENOMIC DNA]</scope>
    <source>
        <strain evidence="6">CBS 173.52</strain>
    </source>
</reference>
<dbReference type="InterPro" id="IPR044996">
    <property type="entry name" value="COQ10-like"/>
</dbReference>
<protein>
    <recommendedName>
        <fullName evidence="5">Coenzyme Q-binding protein COQ10 START domain-containing protein</fullName>
    </recommendedName>
</protein>
<evidence type="ECO:0000259" key="5">
    <source>
        <dbReference type="Pfam" id="PF03364"/>
    </source>
</evidence>
<dbReference type="GO" id="GO:0005739">
    <property type="term" value="C:mitochondrion"/>
    <property type="evidence" value="ECO:0007669"/>
    <property type="project" value="TreeGrafter"/>
</dbReference>
<dbReference type="VEuPathDB" id="FungiDB:Z519_00571"/>
<dbReference type="AlphaFoldDB" id="A0A0D2HZM1"/>
<dbReference type="RefSeq" id="XP_016625577.1">
    <property type="nucleotide sequence ID" value="XM_016758328.1"/>
</dbReference>